<keyword evidence="5" id="KW-0395">Inflammatory response</keyword>
<dbReference type="Ensembl" id="ENSGWIT00000013714.1">
    <property type="protein sequence ID" value="ENSGWIP00000012293.1"/>
    <property type="gene ID" value="ENSGWIG00000007161.1"/>
</dbReference>
<dbReference type="PROSITE" id="PS50209">
    <property type="entry name" value="CARD"/>
    <property type="match status" value="1"/>
</dbReference>
<feature type="domain" description="Pyrin" evidence="9">
    <location>
        <begin position="2"/>
        <end position="91"/>
    </location>
</feature>
<evidence type="ECO:0000313" key="10">
    <source>
        <dbReference type="Ensembl" id="ENSGWIP00000012293.1"/>
    </source>
</evidence>
<name>A0A8C5DYU5_GOUWI</name>
<keyword evidence="3" id="KW-0399">Innate immunity</keyword>
<feature type="region of interest" description="Disordered" evidence="7">
    <location>
        <begin position="83"/>
        <end position="112"/>
    </location>
</feature>
<evidence type="ECO:0000256" key="2">
    <source>
        <dbReference type="ARBA" id="ARBA00022490"/>
    </source>
</evidence>
<evidence type="ECO:0000256" key="1">
    <source>
        <dbReference type="ARBA" id="ARBA00004110"/>
    </source>
</evidence>
<dbReference type="Pfam" id="PF00619">
    <property type="entry name" value="CARD"/>
    <property type="match status" value="1"/>
</dbReference>
<organism evidence="10 11">
    <name type="scientific">Gouania willdenowi</name>
    <name type="common">Blunt-snouted clingfish</name>
    <name type="synonym">Lepadogaster willdenowi</name>
    <dbReference type="NCBI Taxonomy" id="441366"/>
    <lineage>
        <taxon>Eukaryota</taxon>
        <taxon>Metazoa</taxon>
        <taxon>Chordata</taxon>
        <taxon>Craniata</taxon>
        <taxon>Vertebrata</taxon>
        <taxon>Euteleostomi</taxon>
        <taxon>Actinopterygii</taxon>
        <taxon>Neopterygii</taxon>
        <taxon>Teleostei</taxon>
        <taxon>Neoteleostei</taxon>
        <taxon>Acanthomorphata</taxon>
        <taxon>Ovalentaria</taxon>
        <taxon>Blenniimorphae</taxon>
        <taxon>Blenniiformes</taxon>
        <taxon>Gobiesocoidei</taxon>
        <taxon>Gobiesocidae</taxon>
        <taxon>Gobiesocinae</taxon>
        <taxon>Gouania</taxon>
    </lineage>
</organism>
<feature type="domain" description="CARD" evidence="8">
    <location>
        <begin position="111"/>
        <end position="201"/>
    </location>
</feature>
<dbReference type="PANTHER" id="PTHR46985">
    <property type="entry name" value="NACHT, LRR AND PYD DOMAINS-CONTAINING PROTEIN 1"/>
    <property type="match status" value="1"/>
</dbReference>
<reference evidence="10" key="3">
    <citation type="submission" date="2025-09" db="UniProtKB">
        <authorList>
            <consortium name="Ensembl"/>
        </authorList>
    </citation>
    <scope>IDENTIFICATION</scope>
</reference>
<proteinExistence type="predicted"/>
<dbReference type="InterPro" id="IPR001315">
    <property type="entry name" value="CARD"/>
</dbReference>
<reference evidence="10" key="2">
    <citation type="submission" date="2025-08" db="UniProtKB">
        <authorList>
            <consortium name="Ensembl"/>
        </authorList>
    </citation>
    <scope>IDENTIFICATION</scope>
</reference>
<evidence type="ECO:0000259" key="9">
    <source>
        <dbReference type="PROSITE" id="PS50824"/>
    </source>
</evidence>
<dbReference type="SMART" id="SM01289">
    <property type="entry name" value="PYRIN"/>
    <property type="match status" value="1"/>
</dbReference>
<dbReference type="SUPFAM" id="SSF47986">
    <property type="entry name" value="DEATH domain"/>
    <property type="match status" value="2"/>
</dbReference>
<dbReference type="Pfam" id="PF02758">
    <property type="entry name" value="PYRIN"/>
    <property type="match status" value="1"/>
</dbReference>
<dbReference type="FunFam" id="1.10.533.10:FF:000013">
    <property type="entry name" value="Apoptosis-associated speck-like protein containing a CARD"/>
    <property type="match status" value="1"/>
</dbReference>
<dbReference type="PANTHER" id="PTHR46985:SF2">
    <property type="entry name" value="APOPTOSIS-ASSOCIATED SPECK-LIKE PROTEIN CONTAINING A CARD"/>
    <property type="match status" value="1"/>
</dbReference>
<keyword evidence="11" id="KW-1185">Reference proteome</keyword>
<dbReference type="GO" id="GO:0006954">
    <property type="term" value="P:inflammatory response"/>
    <property type="evidence" value="ECO:0007669"/>
    <property type="project" value="UniProtKB-KW"/>
</dbReference>
<dbReference type="AlphaFoldDB" id="A0A8C5DYU5"/>
<dbReference type="PROSITE" id="PS50824">
    <property type="entry name" value="DAPIN"/>
    <property type="match status" value="1"/>
</dbReference>
<evidence type="ECO:0000259" key="8">
    <source>
        <dbReference type="PROSITE" id="PS50209"/>
    </source>
</evidence>
<keyword evidence="6" id="KW-1271">Inflammasome</keyword>
<dbReference type="GO" id="GO:0042981">
    <property type="term" value="P:regulation of apoptotic process"/>
    <property type="evidence" value="ECO:0007669"/>
    <property type="project" value="InterPro"/>
</dbReference>
<reference evidence="10" key="1">
    <citation type="submission" date="2020-06" db="EMBL/GenBank/DDBJ databases">
        <authorList>
            <consortium name="Wellcome Sanger Institute Data Sharing"/>
        </authorList>
    </citation>
    <scope>NUCLEOTIDE SEQUENCE [LARGE SCALE GENOMIC DNA]</scope>
</reference>
<dbReference type="InterPro" id="IPR051249">
    <property type="entry name" value="NLRP_Inflammasome"/>
</dbReference>
<gene>
    <name evidence="10" type="primary">pycard</name>
</gene>
<evidence type="ECO:0008006" key="12">
    <source>
        <dbReference type="Google" id="ProtNLM"/>
    </source>
</evidence>
<dbReference type="GO" id="GO:0061702">
    <property type="term" value="C:canonical inflammasome complex"/>
    <property type="evidence" value="ECO:0007669"/>
    <property type="project" value="UniProtKB-SubCell"/>
</dbReference>
<sequence>MMRFNSIRMSIANALEDICQEDFQKFCSRLLDHKEEPQIRRRQLEGKTFLEVTDLLVVTYTESKALTTTVQILKEIGCNQQANTLSDSSPTVAVNSAEGTASPPSAAEQKKMSEDKHFVDKHRVALIQRVSNIEPILDQLLDAGIIQQEFYDHVRSLPTSQKKMRMIYSEPLKSGLRAKDVFYQILKKNEEYLINDLSTSK</sequence>
<comment type="subcellular location">
    <subcellularLocation>
        <location evidence="1">Inflammasome</location>
    </subcellularLocation>
</comment>
<evidence type="ECO:0000313" key="11">
    <source>
        <dbReference type="Proteomes" id="UP000694680"/>
    </source>
</evidence>
<accession>A0A8C5DYU5</accession>
<dbReference type="InterPro" id="IPR033516">
    <property type="entry name" value="CARD8/ASC/NALP1_CARD"/>
</dbReference>
<dbReference type="InterPro" id="IPR011029">
    <property type="entry name" value="DEATH-like_dom_sf"/>
</dbReference>
<evidence type="ECO:0000256" key="3">
    <source>
        <dbReference type="ARBA" id="ARBA00022588"/>
    </source>
</evidence>
<evidence type="ECO:0000256" key="7">
    <source>
        <dbReference type="SAM" id="MobiDB-lite"/>
    </source>
</evidence>
<dbReference type="GO" id="GO:0045087">
    <property type="term" value="P:innate immune response"/>
    <property type="evidence" value="ECO:0007669"/>
    <property type="project" value="UniProtKB-KW"/>
</dbReference>
<dbReference type="Gene3D" id="1.10.533.10">
    <property type="entry name" value="Death Domain, Fas"/>
    <property type="match status" value="2"/>
</dbReference>
<dbReference type="CDD" id="cd08330">
    <property type="entry name" value="CARD_ASC_NALP1"/>
    <property type="match status" value="1"/>
</dbReference>
<dbReference type="OrthoDB" id="8888059at2759"/>
<protein>
    <recommendedName>
        <fullName evidence="12">Apoptosis-associated speck-like protein containing a CARD</fullName>
    </recommendedName>
</protein>
<feature type="compositionally biased region" description="Polar residues" evidence="7">
    <location>
        <begin position="83"/>
        <end position="103"/>
    </location>
</feature>
<evidence type="ECO:0000256" key="6">
    <source>
        <dbReference type="ARBA" id="ARBA00023233"/>
    </source>
</evidence>
<keyword evidence="2" id="KW-0963">Cytoplasm</keyword>
<dbReference type="InterPro" id="IPR004020">
    <property type="entry name" value="DAPIN"/>
</dbReference>
<keyword evidence="4" id="KW-0391">Immunity</keyword>
<evidence type="ECO:0000256" key="5">
    <source>
        <dbReference type="ARBA" id="ARBA00023198"/>
    </source>
</evidence>
<dbReference type="Proteomes" id="UP000694680">
    <property type="component" value="Chromosome 16"/>
</dbReference>
<evidence type="ECO:0000256" key="4">
    <source>
        <dbReference type="ARBA" id="ARBA00022859"/>
    </source>
</evidence>